<gene>
    <name evidence="4" type="ORF">T1815_14331</name>
</gene>
<dbReference type="Pfam" id="PF00155">
    <property type="entry name" value="Aminotran_1_2"/>
    <property type="match status" value="1"/>
</dbReference>
<evidence type="ECO:0000313" key="5">
    <source>
        <dbReference type="Proteomes" id="UP000049472"/>
    </source>
</evidence>
<reference evidence="5" key="1">
    <citation type="submission" date="2015-05" db="EMBL/GenBank/DDBJ databases">
        <authorList>
            <consortium name="Pathogen Informatics"/>
        </authorList>
    </citation>
    <scope>NUCLEOTIDE SEQUENCE [LARGE SCALE GENOMIC DNA]</scope>
    <source>
        <strain evidence="5">T1-815</strain>
    </source>
</reference>
<dbReference type="Gene3D" id="3.40.640.10">
    <property type="entry name" value="Type I PLP-dependent aspartate aminotransferase-like (Major domain)"/>
    <property type="match status" value="1"/>
</dbReference>
<keyword evidence="4" id="KW-0032">Aminotransferase</keyword>
<evidence type="ECO:0000256" key="1">
    <source>
        <dbReference type="ARBA" id="ARBA00001933"/>
    </source>
</evidence>
<keyword evidence="4" id="KW-0808">Transferase</keyword>
<dbReference type="Proteomes" id="UP000049472">
    <property type="component" value="Unassembled WGS sequence"/>
</dbReference>
<proteinExistence type="predicted"/>
<dbReference type="PANTHER" id="PTHR42885">
    <property type="entry name" value="HISTIDINOL-PHOSPHATE AMINOTRANSFERASE-RELATED"/>
    <property type="match status" value="1"/>
</dbReference>
<evidence type="ECO:0000313" key="4">
    <source>
        <dbReference type="EMBL" id="CRL36832.1"/>
    </source>
</evidence>
<dbReference type="GO" id="GO:0008483">
    <property type="term" value="F:transaminase activity"/>
    <property type="evidence" value="ECO:0007669"/>
    <property type="project" value="UniProtKB-KW"/>
</dbReference>
<dbReference type="SUPFAM" id="SSF53383">
    <property type="entry name" value="PLP-dependent transferases"/>
    <property type="match status" value="1"/>
</dbReference>
<dbReference type="InterPro" id="IPR004839">
    <property type="entry name" value="Aminotransferase_I/II_large"/>
</dbReference>
<dbReference type="AlphaFoldDB" id="A0A0M6WKM5"/>
<dbReference type="Gene3D" id="3.90.1150.10">
    <property type="entry name" value="Aspartate Aminotransferase, domain 1"/>
    <property type="match status" value="1"/>
</dbReference>
<name>A0A0M6WKM5_9FIRM</name>
<organism evidence="4 5">
    <name type="scientific">Agathobacter rectalis</name>
    <dbReference type="NCBI Taxonomy" id="39491"/>
    <lineage>
        <taxon>Bacteria</taxon>
        <taxon>Bacillati</taxon>
        <taxon>Bacillota</taxon>
        <taxon>Clostridia</taxon>
        <taxon>Lachnospirales</taxon>
        <taxon>Lachnospiraceae</taxon>
        <taxon>Agathobacter</taxon>
    </lineage>
</organism>
<dbReference type="InterPro" id="IPR015424">
    <property type="entry name" value="PyrdxlP-dep_Trfase"/>
</dbReference>
<dbReference type="EMBL" id="CVRQ01000018">
    <property type="protein sequence ID" value="CRL36832.1"/>
    <property type="molecule type" value="Genomic_DNA"/>
</dbReference>
<evidence type="ECO:0000259" key="3">
    <source>
        <dbReference type="Pfam" id="PF00155"/>
    </source>
</evidence>
<dbReference type="RefSeq" id="WP_055061678.1">
    <property type="nucleotide sequence ID" value="NZ_CVRQ01000018.1"/>
</dbReference>
<keyword evidence="2" id="KW-0663">Pyridoxal phosphate</keyword>
<dbReference type="InterPro" id="IPR015421">
    <property type="entry name" value="PyrdxlP-dep_Trfase_major"/>
</dbReference>
<sequence>MIEQKEHFHGSDLEKIEKIYGIKKENIVSFAANVNPLGESGKLKTALSERIDAITKYPDREYTSLRKAIGSYCKCDYNHITVGNGCTELISLFIQITAPKKTILLGPTYSEYERDLRINGSDISYYFLKEKDDFKINPDEFISAITADTDLVIICNPNNPTGSLITPDKLKTILTHCKETNTYVMIDETYIEFVPDVDELSAIPLTELFDNVIILRGTSKFFATPGLRLGYAITSNSQILTDINTNKNPWMINSLAVVAGETMFLDEEYIDKTRSLILSEKTRCRQLIEKSHKFKLYPSYSNFYLLKILDEGVDAHMLFERAIRQGMMIRDCSTFPGLEERFIRFCIMKPEDNTRLINCLTQ</sequence>
<accession>A0A0M6WKM5</accession>
<evidence type="ECO:0000256" key="2">
    <source>
        <dbReference type="ARBA" id="ARBA00022898"/>
    </source>
</evidence>
<dbReference type="GO" id="GO:0030170">
    <property type="term" value="F:pyridoxal phosphate binding"/>
    <property type="evidence" value="ECO:0007669"/>
    <property type="project" value="InterPro"/>
</dbReference>
<dbReference type="InterPro" id="IPR015422">
    <property type="entry name" value="PyrdxlP-dep_Trfase_small"/>
</dbReference>
<feature type="domain" description="Aminotransferase class I/classII large" evidence="3">
    <location>
        <begin position="26"/>
        <end position="358"/>
    </location>
</feature>
<comment type="cofactor">
    <cofactor evidence="1">
        <name>pyridoxal 5'-phosphate</name>
        <dbReference type="ChEBI" id="CHEBI:597326"/>
    </cofactor>
</comment>
<keyword evidence="5" id="KW-1185">Reference proteome</keyword>
<protein>
    <submittedName>
        <fullName evidence="4">Putative histidinol-phosphate aminotransferase</fullName>
    </submittedName>
</protein>
<dbReference type="PANTHER" id="PTHR42885:SF1">
    <property type="entry name" value="THREONINE-PHOSPHATE DECARBOXYLASE"/>
    <property type="match status" value="1"/>
</dbReference>
<dbReference type="CDD" id="cd00609">
    <property type="entry name" value="AAT_like"/>
    <property type="match status" value="1"/>
</dbReference>